<dbReference type="PANTHER" id="PTHR43104">
    <property type="entry name" value="L-2-HYDROXYGLUTARATE DEHYDROGENASE, MITOCHONDRIAL"/>
    <property type="match status" value="1"/>
</dbReference>
<evidence type="ECO:0000313" key="8">
    <source>
        <dbReference type="Proteomes" id="UP001055093"/>
    </source>
</evidence>
<gene>
    <name evidence="7" type="primary">lhgD</name>
    <name evidence="7" type="ORF">BGCPKDLD_1915</name>
</gene>
<dbReference type="Gene3D" id="3.30.9.10">
    <property type="entry name" value="D-Amino Acid Oxidase, subunit A, domain 2"/>
    <property type="match status" value="1"/>
</dbReference>
<evidence type="ECO:0000259" key="6">
    <source>
        <dbReference type="Pfam" id="PF01266"/>
    </source>
</evidence>
<evidence type="ECO:0000256" key="2">
    <source>
        <dbReference type="ARBA" id="ARBA00022630"/>
    </source>
</evidence>
<keyword evidence="2" id="KW-0285">Flavoprotein</keyword>
<evidence type="ECO:0000256" key="5">
    <source>
        <dbReference type="ARBA" id="ARBA00037941"/>
    </source>
</evidence>
<keyword evidence="4" id="KW-0560">Oxidoreductase</keyword>
<evidence type="ECO:0000256" key="1">
    <source>
        <dbReference type="ARBA" id="ARBA00001974"/>
    </source>
</evidence>
<sequence length="377" mass="39196">MEALVVGAGVVGLAVGRELARRGASVIVAEAAEAFGTGVSARSSEVIHGGMYYPPGSLRARHCVEGRRRLVAFCESHGVPYRLCGKLIVATSEAERAALETIFARGQANGVEDLAFLERDAAVALEPALSCVAALHSPATGIVDSHALMLALLGEIEDAGGALALRTPILSAERRDGRWHVRFGGEAPDTLAVDILVNAAGIGAQALARRIAGVAPERVPRQVLAKGSYFGCTGRPAFSRLIYPAPVEGGLGIHLTLDLAGRMRFGPDVEWVETEDYAVAPDRAAAFAAAIRRYWPALAEDRLTPDYAGIRPKLSGPGEAAADFVIDGPAEHGLPGLVQLFGIESPGLTSSLSLAEAVADRLCAGASAPRASGTDRA</sequence>
<dbReference type="InterPro" id="IPR006076">
    <property type="entry name" value="FAD-dep_OxRdtase"/>
</dbReference>
<evidence type="ECO:0000256" key="3">
    <source>
        <dbReference type="ARBA" id="ARBA00022827"/>
    </source>
</evidence>
<feature type="domain" description="FAD dependent oxidoreductase" evidence="6">
    <location>
        <begin position="3"/>
        <end position="361"/>
    </location>
</feature>
<evidence type="ECO:0000313" key="7">
    <source>
        <dbReference type="EMBL" id="GJE75331.1"/>
    </source>
</evidence>
<keyword evidence="8" id="KW-1185">Reference proteome</keyword>
<dbReference type="Pfam" id="PF01266">
    <property type="entry name" value="DAO"/>
    <property type="match status" value="1"/>
</dbReference>
<dbReference type="Gene3D" id="3.50.50.60">
    <property type="entry name" value="FAD/NAD(P)-binding domain"/>
    <property type="match status" value="1"/>
</dbReference>
<dbReference type="RefSeq" id="WP_137827522.1">
    <property type="nucleotide sequence ID" value="NZ_BPRE01000005.1"/>
</dbReference>
<comment type="similarity">
    <text evidence="5">Belongs to the L2HGDH family.</text>
</comment>
<reference evidence="7" key="2">
    <citation type="submission" date="2021-08" db="EMBL/GenBank/DDBJ databases">
        <authorList>
            <person name="Tani A."/>
            <person name="Ola A."/>
            <person name="Ogura Y."/>
            <person name="Katsura K."/>
            <person name="Hayashi T."/>
        </authorList>
    </citation>
    <scope>NUCLEOTIDE SEQUENCE</scope>
    <source>
        <strain evidence="7">DSM 14458</strain>
    </source>
</reference>
<name>A0ABQ4USM5_9HYPH</name>
<proteinExistence type="inferred from homology"/>
<keyword evidence="3" id="KW-0274">FAD</keyword>
<dbReference type="SUPFAM" id="SSF51905">
    <property type="entry name" value="FAD/NAD(P)-binding domain"/>
    <property type="match status" value="1"/>
</dbReference>
<dbReference type="EMBL" id="BPRE01000005">
    <property type="protein sequence ID" value="GJE75331.1"/>
    <property type="molecule type" value="Genomic_DNA"/>
</dbReference>
<dbReference type="Proteomes" id="UP001055093">
    <property type="component" value="Unassembled WGS sequence"/>
</dbReference>
<dbReference type="PANTHER" id="PTHR43104:SF4">
    <property type="entry name" value="L-2-HYDROXYGLUTARATE DEHYDROGENASE, MITOCHONDRIAL"/>
    <property type="match status" value="1"/>
</dbReference>
<reference evidence="7" key="1">
    <citation type="journal article" date="2021" name="Front. Microbiol.">
        <title>Comprehensive Comparative Genomics and Phenotyping of Methylobacterium Species.</title>
        <authorList>
            <person name="Alessa O."/>
            <person name="Ogura Y."/>
            <person name="Fujitani Y."/>
            <person name="Takami H."/>
            <person name="Hayashi T."/>
            <person name="Sahin N."/>
            <person name="Tani A."/>
        </authorList>
    </citation>
    <scope>NUCLEOTIDE SEQUENCE</scope>
    <source>
        <strain evidence="7">DSM 14458</strain>
    </source>
</reference>
<evidence type="ECO:0000256" key="4">
    <source>
        <dbReference type="ARBA" id="ARBA00023002"/>
    </source>
</evidence>
<accession>A0ABQ4USM5</accession>
<dbReference type="InterPro" id="IPR036188">
    <property type="entry name" value="FAD/NAD-bd_sf"/>
</dbReference>
<protein>
    <submittedName>
        <fullName evidence="7">L-2-hydroxyglutarate dehydrogenase</fullName>
    </submittedName>
</protein>
<comment type="caution">
    <text evidence="7">The sequence shown here is derived from an EMBL/GenBank/DDBJ whole genome shotgun (WGS) entry which is preliminary data.</text>
</comment>
<organism evidence="7 8">
    <name type="scientific">Methylorubrum suomiense</name>
    <dbReference type="NCBI Taxonomy" id="144191"/>
    <lineage>
        <taxon>Bacteria</taxon>
        <taxon>Pseudomonadati</taxon>
        <taxon>Pseudomonadota</taxon>
        <taxon>Alphaproteobacteria</taxon>
        <taxon>Hyphomicrobiales</taxon>
        <taxon>Methylobacteriaceae</taxon>
        <taxon>Methylorubrum</taxon>
    </lineage>
</organism>
<comment type="cofactor">
    <cofactor evidence="1">
        <name>FAD</name>
        <dbReference type="ChEBI" id="CHEBI:57692"/>
    </cofactor>
</comment>